<organism evidence="6 7">
    <name type="scientific">Pelagibius litoralis</name>
    <dbReference type="NCBI Taxonomy" id="374515"/>
    <lineage>
        <taxon>Bacteria</taxon>
        <taxon>Pseudomonadati</taxon>
        <taxon>Pseudomonadota</taxon>
        <taxon>Alphaproteobacteria</taxon>
        <taxon>Rhodospirillales</taxon>
        <taxon>Rhodovibrionaceae</taxon>
        <taxon>Pelagibius</taxon>
    </lineage>
</organism>
<dbReference type="AlphaFoldDB" id="A0A967F0B5"/>
<evidence type="ECO:0000259" key="5">
    <source>
        <dbReference type="SMART" id="SM00062"/>
    </source>
</evidence>
<keyword evidence="2" id="KW-0813">Transport</keyword>
<dbReference type="PANTHER" id="PTHR30085">
    <property type="entry name" value="AMINO ACID ABC TRANSPORTER PERMEASE"/>
    <property type="match status" value="1"/>
</dbReference>
<gene>
    <name evidence="6" type="ORF">HBA54_19200</name>
</gene>
<comment type="caution">
    <text evidence="6">The sequence shown here is derived from an EMBL/GenBank/DDBJ whole genome shotgun (WGS) entry which is preliminary data.</text>
</comment>
<keyword evidence="7" id="KW-1185">Reference proteome</keyword>
<feature type="signal peptide" evidence="4">
    <location>
        <begin position="1"/>
        <end position="28"/>
    </location>
</feature>
<dbReference type="SUPFAM" id="SSF53850">
    <property type="entry name" value="Periplasmic binding protein-like II"/>
    <property type="match status" value="1"/>
</dbReference>
<proteinExistence type="inferred from homology"/>
<accession>A0A967F0B5</accession>
<dbReference type="RefSeq" id="WP_167227625.1">
    <property type="nucleotide sequence ID" value="NZ_JAAQPH010000015.1"/>
</dbReference>
<reference evidence="6" key="1">
    <citation type="submission" date="2020-03" db="EMBL/GenBank/DDBJ databases">
        <title>Genome of Pelagibius litoralis DSM 21314T.</title>
        <authorList>
            <person name="Wang G."/>
        </authorList>
    </citation>
    <scope>NUCLEOTIDE SEQUENCE</scope>
    <source>
        <strain evidence="6">DSM 21314</strain>
    </source>
</reference>
<dbReference type="GO" id="GO:0005576">
    <property type="term" value="C:extracellular region"/>
    <property type="evidence" value="ECO:0007669"/>
    <property type="project" value="TreeGrafter"/>
</dbReference>
<evidence type="ECO:0000313" key="6">
    <source>
        <dbReference type="EMBL" id="NIA70730.1"/>
    </source>
</evidence>
<dbReference type="GO" id="GO:0030288">
    <property type="term" value="C:outer membrane-bounded periplasmic space"/>
    <property type="evidence" value="ECO:0007669"/>
    <property type="project" value="TreeGrafter"/>
</dbReference>
<dbReference type="Gene3D" id="3.40.190.10">
    <property type="entry name" value="Periplasmic binding protein-like II"/>
    <property type="match status" value="2"/>
</dbReference>
<feature type="domain" description="Solute-binding protein family 3/N-terminal" evidence="5">
    <location>
        <begin position="39"/>
        <end position="257"/>
    </location>
</feature>
<dbReference type="PANTHER" id="PTHR30085:SF6">
    <property type="entry name" value="ABC TRANSPORTER GLUTAMINE-BINDING PROTEIN GLNH"/>
    <property type="match status" value="1"/>
</dbReference>
<protein>
    <submittedName>
        <fullName evidence="6">Transporter substrate-binding domain-containing protein</fullName>
    </submittedName>
</protein>
<evidence type="ECO:0000256" key="3">
    <source>
        <dbReference type="ARBA" id="ARBA00022729"/>
    </source>
</evidence>
<evidence type="ECO:0000256" key="1">
    <source>
        <dbReference type="ARBA" id="ARBA00010333"/>
    </source>
</evidence>
<dbReference type="GO" id="GO:0006865">
    <property type="term" value="P:amino acid transport"/>
    <property type="evidence" value="ECO:0007669"/>
    <property type="project" value="TreeGrafter"/>
</dbReference>
<name>A0A967F0B5_9PROT</name>
<feature type="chain" id="PRO_5037260929" evidence="4">
    <location>
        <begin position="29"/>
        <end position="277"/>
    </location>
</feature>
<dbReference type="InterPro" id="IPR051455">
    <property type="entry name" value="Bact_solute-bind_prot3"/>
</dbReference>
<evidence type="ECO:0000256" key="4">
    <source>
        <dbReference type="SAM" id="SignalP"/>
    </source>
</evidence>
<dbReference type="SMART" id="SM00062">
    <property type="entry name" value="PBPb"/>
    <property type="match status" value="1"/>
</dbReference>
<comment type="similarity">
    <text evidence="1">Belongs to the bacterial solute-binding protein 3 family.</text>
</comment>
<dbReference type="Pfam" id="PF00497">
    <property type="entry name" value="SBP_bac_3"/>
    <property type="match status" value="1"/>
</dbReference>
<dbReference type="EMBL" id="JAAQPH010000015">
    <property type="protein sequence ID" value="NIA70730.1"/>
    <property type="molecule type" value="Genomic_DNA"/>
</dbReference>
<keyword evidence="3 4" id="KW-0732">Signal</keyword>
<evidence type="ECO:0000256" key="2">
    <source>
        <dbReference type="ARBA" id="ARBA00022448"/>
    </source>
</evidence>
<dbReference type="CDD" id="cd13693">
    <property type="entry name" value="PBP2_polar_AA"/>
    <property type="match status" value="1"/>
</dbReference>
<evidence type="ECO:0000313" key="7">
    <source>
        <dbReference type="Proteomes" id="UP000761264"/>
    </source>
</evidence>
<sequence>MRKWIKTTAAAAGIAVLASGLAVTGASADVIDDIRKRGKLVVGVKADYAPYGFLDSSGKIIGLEPDLAQDVADTLGVELELVPVVSSNRMQFLEQGKIDLMIATMTDRNDRREVVQIVDPNYYSSGTNILTKGKFAQWEDLKGAPVCGIQGAFYNRKTSEEYGATIVAFKGTAEALTALQQNRCVAFVYDDSFIVSRLGDEDWKGWSMPLPTIDDAPWGLAVKKGEDAFAALMAGMIVNWHTSGRILDLETKYGLEQTPFAKKMHAQFRGVNPSIER</sequence>
<dbReference type="Proteomes" id="UP000761264">
    <property type="component" value="Unassembled WGS sequence"/>
</dbReference>
<dbReference type="InterPro" id="IPR001638">
    <property type="entry name" value="Solute-binding_3/MltF_N"/>
</dbReference>